<keyword evidence="3" id="KW-1185">Reference proteome</keyword>
<comment type="caution">
    <text evidence="2">The sequence shown here is derived from an EMBL/GenBank/DDBJ whole genome shotgun (WGS) entry which is preliminary data.</text>
</comment>
<feature type="region of interest" description="Disordered" evidence="1">
    <location>
        <begin position="280"/>
        <end position="322"/>
    </location>
</feature>
<evidence type="ECO:0000313" key="3">
    <source>
        <dbReference type="Proteomes" id="UP001293593"/>
    </source>
</evidence>
<accession>A0AAE1JMS9</accession>
<dbReference type="Pfam" id="PF07800">
    <property type="entry name" value="DUF1644"/>
    <property type="match status" value="1"/>
</dbReference>
<reference evidence="2" key="1">
    <citation type="submission" date="2023-10" db="EMBL/GenBank/DDBJ databases">
        <title>Chromosome-level genome of the transformable northern wattle, Acacia crassicarpa.</title>
        <authorList>
            <person name="Massaro I."/>
            <person name="Sinha N.R."/>
            <person name="Poethig S."/>
            <person name="Leichty A.R."/>
        </authorList>
    </citation>
    <scope>NUCLEOTIDE SEQUENCE</scope>
    <source>
        <strain evidence="2">Acra3RX</strain>
        <tissue evidence="2">Leaf</tissue>
    </source>
</reference>
<dbReference type="InterPro" id="IPR013083">
    <property type="entry name" value="Znf_RING/FYVE/PHD"/>
</dbReference>
<dbReference type="AlphaFoldDB" id="A0AAE1JMS9"/>
<dbReference type="PANTHER" id="PTHR31197:SF12">
    <property type="entry name" value="OS02G0770600 PROTEIN"/>
    <property type="match status" value="1"/>
</dbReference>
<evidence type="ECO:0000313" key="2">
    <source>
        <dbReference type="EMBL" id="KAK4271127.1"/>
    </source>
</evidence>
<sequence>MAKGSRGRRSSRQFRLTPYPLPSCKRDICENLCPKKCSKVLDKKEWEDVTCSVCMEYPHNAVLLLCSSHDKGCRPYMCGTSFRHSNCLDQYKKAYTKVVSSNNGQAVQGSIDNPSPLPDSNLPNEKDEVTVLACPLCRGQVKGWTVVQPAREYLNAKKRGCMQDSCSFMGNYKELKKHVRAEHPSGCPRDVDPAHEQKWRWLEWEREREDVISTITSAMPGAMVFGDYVIEGNHRDFAADEEVATDADGAEGNGRFQMNIEAMNFFLLLHAVRQGNDLNRRLRPEPDRASGQNGARHTSPVAGLDFSDHDDDNERYRYSEGDEDGVSLVNRLHRHGDSRVLINRSGRRRRRRAHTGPW</sequence>
<organism evidence="2 3">
    <name type="scientific">Acacia crassicarpa</name>
    <name type="common">northern wattle</name>
    <dbReference type="NCBI Taxonomy" id="499986"/>
    <lineage>
        <taxon>Eukaryota</taxon>
        <taxon>Viridiplantae</taxon>
        <taxon>Streptophyta</taxon>
        <taxon>Embryophyta</taxon>
        <taxon>Tracheophyta</taxon>
        <taxon>Spermatophyta</taxon>
        <taxon>Magnoliopsida</taxon>
        <taxon>eudicotyledons</taxon>
        <taxon>Gunneridae</taxon>
        <taxon>Pentapetalae</taxon>
        <taxon>rosids</taxon>
        <taxon>fabids</taxon>
        <taxon>Fabales</taxon>
        <taxon>Fabaceae</taxon>
        <taxon>Caesalpinioideae</taxon>
        <taxon>mimosoid clade</taxon>
        <taxon>Acacieae</taxon>
        <taxon>Acacia</taxon>
    </lineage>
</organism>
<gene>
    <name evidence="2" type="ORF">QN277_019864</name>
</gene>
<protein>
    <submittedName>
        <fullName evidence="2">Uncharacterized protein</fullName>
    </submittedName>
</protein>
<dbReference type="Gene3D" id="3.30.40.10">
    <property type="entry name" value="Zinc/RING finger domain, C3HC4 (zinc finger)"/>
    <property type="match status" value="1"/>
</dbReference>
<name>A0AAE1JMS9_9FABA</name>
<dbReference type="InterPro" id="IPR012866">
    <property type="entry name" value="DUF1644"/>
</dbReference>
<proteinExistence type="predicted"/>
<evidence type="ECO:0000256" key="1">
    <source>
        <dbReference type="SAM" id="MobiDB-lite"/>
    </source>
</evidence>
<dbReference type="EMBL" id="JAWXYG010000005">
    <property type="protein sequence ID" value="KAK4271127.1"/>
    <property type="molecule type" value="Genomic_DNA"/>
</dbReference>
<dbReference type="PANTHER" id="PTHR31197">
    <property type="entry name" value="OS01G0612600 PROTEIN"/>
    <property type="match status" value="1"/>
</dbReference>
<dbReference type="Proteomes" id="UP001293593">
    <property type="component" value="Unassembled WGS sequence"/>
</dbReference>